<dbReference type="Pfam" id="PF14956">
    <property type="entry name" value="DUF4505"/>
    <property type="match status" value="1"/>
</dbReference>
<dbReference type="AlphaFoldDB" id="A0A8C9FQH6"/>
<evidence type="ECO:0000256" key="1">
    <source>
        <dbReference type="ARBA" id="ARBA00006322"/>
    </source>
</evidence>
<dbReference type="PANTHER" id="PTHR31449">
    <property type="entry name" value="UPF0598 PROTEIN C8ORF82"/>
    <property type="match status" value="1"/>
</dbReference>
<dbReference type="InterPro" id="IPR028108">
    <property type="entry name" value="DUF4505"/>
</dbReference>
<comment type="similarity">
    <text evidence="1">Belongs to the UPF0598 family.</text>
</comment>
<sequence length="78" mass="8739">MRRAVSLRAAAAAYRRGSGRGYGNKAGTGAGHEPTYRQGQSPAPRRREYFYWVDTHGRLYLDDAKVKNFITCFKGAAR</sequence>
<reference evidence="3" key="1">
    <citation type="submission" date="2025-08" db="UniProtKB">
        <authorList>
            <consortium name="Ensembl"/>
        </authorList>
    </citation>
    <scope>IDENTIFICATION</scope>
</reference>
<dbReference type="Ensembl" id="ENSPSTT00000020501.1">
    <property type="protein sequence ID" value="ENSPSTP00000019555.1"/>
    <property type="gene ID" value="ENSPSTG00000014154.1"/>
</dbReference>
<name>A0A8C9FQH6_PAVCR</name>
<dbReference type="PANTHER" id="PTHR31449:SF3">
    <property type="entry name" value="UPF0598 PROTEIN C8ORF82"/>
    <property type="match status" value="1"/>
</dbReference>
<organism evidence="3 4">
    <name type="scientific">Pavo cristatus</name>
    <name type="common">Indian peafowl</name>
    <name type="synonym">Blue peafowl</name>
    <dbReference type="NCBI Taxonomy" id="9049"/>
    <lineage>
        <taxon>Eukaryota</taxon>
        <taxon>Metazoa</taxon>
        <taxon>Chordata</taxon>
        <taxon>Craniata</taxon>
        <taxon>Vertebrata</taxon>
        <taxon>Euteleostomi</taxon>
        <taxon>Archelosauria</taxon>
        <taxon>Archosauria</taxon>
        <taxon>Dinosauria</taxon>
        <taxon>Saurischia</taxon>
        <taxon>Theropoda</taxon>
        <taxon>Coelurosauria</taxon>
        <taxon>Aves</taxon>
        <taxon>Neognathae</taxon>
        <taxon>Galloanserae</taxon>
        <taxon>Galliformes</taxon>
        <taxon>Phasianidae</taxon>
        <taxon>Phasianinae</taxon>
        <taxon>Pavo</taxon>
    </lineage>
</organism>
<accession>A0A8C9FQH6</accession>
<dbReference type="Proteomes" id="UP000694428">
    <property type="component" value="Unplaced"/>
</dbReference>
<feature type="region of interest" description="Disordered" evidence="2">
    <location>
        <begin position="21"/>
        <end position="43"/>
    </location>
</feature>
<reference evidence="3" key="2">
    <citation type="submission" date="2025-09" db="UniProtKB">
        <authorList>
            <consortium name="Ensembl"/>
        </authorList>
    </citation>
    <scope>IDENTIFICATION</scope>
</reference>
<keyword evidence="4" id="KW-1185">Reference proteome</keyword>
<evidence type="ECO:0000313" key="4">
    <source>
        <dbReference type="Proteomes" id="UP000694428"/>
    </source>
</evidence>
<proteinExistence type="inferred from homology"/>
<protein>
    <submittedName>
        <fullName evidence="3">Uncharacterized protein</fullName>
    </submittedName>
</protein>
<feature type="compositionally biased region" description="Gly residues" evidence="2">
    <location>
        <begin position="21"/>
        <end position="30"/>
    </location>
</feature>
<evidence type="ECO:0000313" key="3">
    <source>
        <dbReference type="Ensembl" id="ENSPSTP00000019555.1"/>
    </source>
</evidence>
<evidence type="ECO:0000256" key="2">
    <source>
        <dbReference type="SAM" id="MobiDB-lite"/>
    </source>
</evidence>